<dbReference type="AlphaFoldDB" id="A0A377HZK4"/>
<sequence>MINFITQIGASTIQFIRAFGVLLLCYGVH</sequence>
<dbReference type="Proteomes" id="UP000254867">
    <property type="component" value="Unassembled WGS sequence"/>
</dbReference>
<gene>
    <name evidence="1" type="ORF">NCTC10794_00155</name>
</gene>
<evidence type="ECO:0000313" key="1">
    <source>
        <dbReference type="EMBL" id="STO63150.1"/>
    </source>
</evidence>
<name>A0A377HZK4_HAEPH</name>
<accession>A0A377HZK4</accession>
<dbReference type="EMBL" id="UGHH01000002">
    <property type="protein sequence ID" value="STO63150.1"/>
    <property type="molecule type" value="Genomic_DNA"/>
</dbReference>
<reference evidence="1 2" key="1">
    <citation type="submission" date="2018-06" db="EMBL/GenBank/DDBJ databases">
        <authorList>
            <consortium name="Pathogen Informatics"/>
            <person name="Doyle S."/>
        </authorList>
    </citation>
    <scope>NUCLEOTIDE SEQUENCE [LARGE SCALE GENOMIC DNA]</scope>
    <source>
        <strain evidence="1 2">NCTC10794</strain>
    </source>
</reference>
<protein>
    <submittedName>
        <fullName evidence="1">Uncharacterized protein</fullName>
    </submittedName>
</protein>
<organism evidence="1 2">
    <name type="scientific">Haemophilus parahaemolyticus</name>
    <dbReference type="NCBI Taxonomy" id="735"/>
    <lineage>
        <taxon>Bacteria</taxon>
        <taxon>Pseudomonadati</taxon>
        <taxon>Pseudomonadota</taxon>
        <taxon>Gammaproteobacteria</taxon>
        <taxon>Pasteurellales</taxon>
        <taxon>Pasteurellaceae</taxon>
        <taxon>Haemophilus</taxon>
    </lineage>
</organism>
<proteinExistence type="predicted"/>
<evidence type="ECO:0000313" key="2">
    <source>
        <dbReference type="Proteomes" id="UP000254867"/>
    </source>
</evidence>